<feature type="domain" description="SPOR" evidence="3">
    <location>
        <begin position="236"/>
        <end position="307"/>
    </location>
</feature>
<dbReference type="PANTHER" id="PTHR34183:SF1">
    <property type="entry name" value="ENDOLYTIC PEPTIDOGLYCAN TRANSGLYCOSYLASE RLPA"/>
    <property type="match status" value="1"/>
</dbReference>
<dbReference type="AlphaFoldDB" id="A0A7X4GFZ8"/>
<reference evidence="4 5" key="1">
    <citation type="submission" date="2019-12" db="EMBL/GenBank/DDBJ databases">
        <authorList>
            <person name="Feng G."/>
            <person name="Zhu H."/>
        </authorList>
    </citation>
    <scope>NUCLEOTIDE SEQUENCE [LARGE SCALE GENOMIC DNA]</scope>
    <source>
        <strain evidence="4 5">FGD1</strain>
    </source>
</reference>
<feature type="compositionally biased region" description="Pro residues" evidence="1">
    <location>
        <begin position="209"/>
        <end position="218"/>
    </location>
</feature>
<dbReference type="CDD" id="cd22268">
    <property type="entry name" value="DPBB_RlpA-like"/>
    <property type="match status" value="1"/>
</dbReference>
<dbReference type="Gene3D" id="2.40.40.10">
    <property type="entry name" value="RlpA-like domain"/>
    <property type="match status" value="1"/>
</dbReference>
<dbReference type="InterPro" id="IPR009009">
    <property type="entry name" value="RlpA-like_DPBB"/>
</dbReference>
<dbReference type="EMBL" id="WVTD01000005">
    <property type="protein sequence ID" value="MYL97932.1"/>
    <property type="molecule type" value="Genomic_DNA"/>
</dbReference>
<evidence type="ECO:0000259" key="3">
    <source>
        <dbReference type="PROSITE" id="PS51724"/>
    </source>
</evidence>
<gene>
    <name evidence="4" type="ORF">GR702_09130</name>
</gene>
<dbReference type="PROSITE" id="PS51724">
    <property type="entry name" value="SPOR"/>
    <property type="match status" value="1"/>
</dbReference>
<dbReference type="Gene3D" id="3.30.70.1070">
    <property type="entry name" value="Sporulation related repeat"/>
    <property type="match status" value="1"/>
</dbReference>
<dbReference type="RefSeq" id="WP_160985576.1">
    <property type="nucleotide sequence ID" value="NZ_WVTD01000005.1"/>
</dbReference>
<protein>
    <submittedName>
        <fullName evidence="4">Sporulation protein SsgA</fullName>
    </submittedName>
</protein>
<dbReference type="Pfam" id="PF05036">
    <property type="entry name" value="SPOR"/>
    <property type="match status" value="1"/>
</dbReference>
<feature type="compositionally biased region" description="Low complexity" evidence="1">
    <location>
        <begin position="219"/>
        <end position="230"/>
    </location>
</feature>
<dbReference type="GO" id="GO:0009279">
    <property type="term" value="C:cell outer membrane"/>
    <property type="evidence" value="ECO:0007669"/>
    <property type="project" value="TreeGrafter"/>
</dbReference>
<evidence type="ECO:0000313" key="5">
    <source>
        <dbReference type="Proteomes" id="UP000465810"/>
    </source>
</evidence>
<accession>A0A7X4GFZ8</accession>
<evidence type="ECO:0000256" key="1">
    <source>
        <dbReference type="SAM" id="MobiDB-lite"/>
    </source>
</evidence>
<dbReference type="InterPro" id="IPR036680">
    <property type="entry name" value="SPOR-like_sf"/>
</dbReference>
<evidence type="ECO:0000256" key="2">
    <source>
        <dbReference type="SAM" id="SignalP"/>
    </source>
</evidence>
<feature type="signal peptide" evidence="2">
    <location>
        <begin position="1"/>
        <end position="24"/>
    </location>
</feature>
<feature type="chain" id="PRO_5031399740" evidence="2">
    <location>
        <begin position="25"/>
        <end position="307"/>
    </location>
</feature>
<proteinExistence type="predicted"/>
<name>A0A7X4GFZ8_9SPHN</name>
<comment type="caution">
    <text evidence="4">The sequence shown here is derived from an EMBL/GenBank/DDBJ whole genome shotgun (WGS) entry which is preliminary data.</text>
</comment>
<dbReference type="PANTHER" id="PTHR34183">
    <property type="entry name" value="ENDOLYTIC PEPTIDOGLYCAN TRANSGLYCOSYLASE RLPA"/>
    <property type="match status" value="1"/>
</dbReference>
<keyword evidence="5" id="KW-1185">Reference proteome</keyword>
<feature type="compositionally biased region" description="Low complexity" evidence="1">
    <location>
        <begin position="182"/>
        <end position="194"/>
    </location>
</feature>
<sequence length="307" mass="31909">MRFPVNHSLPLAALILTAAGSAFAAERSADPPIAASGPAADYPVVVGEPFTVDGQVWTPVDQLNYDAVGQAIVGDGSGITGAHKTLPLPCYVEVTALDSGRTILVRLERRGPMTNAAIVELSPDAASQLNLAATGGPIRIRRVNPPEAERALLRQGGRAPERMETPEGLLKVLRRKLADQSPLLPAPAAGTVTTTPPPARNPSTSTPAPAMPTVPDAPPAAASTKPAPEAARPRASETRGKWVVQVAAFSSQASARKVAGQLGGGVSQAGRFWRVRLGPYTNRAQAAPALEKARRAGYSDARIQSAE</sequence>
<dbReference type="InterPro" id="IPR007730">
    <property type="entry name" value="SPOR-like_dom"/>
</dbReference>
<organism evidence="4 5">
    <name type="scientific">Novosphingobium silvae</name>
    <dbReference type="NCBI Taxonomy" id="2692619"/>
    <lineage>
        <taxon>Bacteria</taxon>
        <taxon>Pseudomonadati</taxon>
        <taxon>Pseudomonadota</taxon>
        <taxon>Alphaproteobacteria</taxon>
        <taxon>Sphingomonadales</taxon>
        <taxon>Sphingomonadaceae</taxon>
        <taxon>Novosphingobium</taxon>
    </lineage>
</organism>
<evidence type="ECO:0000313" key="4">
    <source>
        <dbReference type="EMBL" id="MYL97932.1"/>
    </source>
</evidence>
<dbReference type="InterPro" id="IPR036908">
    <property type="entry name" value="RlpA-like_sf"/>
</dbReference>
<dbReference type="SUPFAM" id="SSF110997">
    <property type="entry name" value="Sporulation related repeat"/>
    <property type="match status" value="1"/>
</dbReference>
<feature type="region of interest" description="Disordered" evidence="1">
    <location>
        <begin position="180"/>
        <end position="239"/>
    </location>
</feature>
<dbReference type="Pfam" id="PF03330">
    <property type="entry name" value="DPBB_1"/>
    <property type="match status" value="1"/>
</dbReference>
<dbReference type="Proteomes" id="UP000465810">
    <property type="component" value="Unassembled WGS sequence"/>
</dbReference>
<dbReference type="GO" id="GO:0042834">
    <property type="term" value="F:peptidoglycan binding"/>
    <property type="evidence" value="ECO:0007669"/>
    <property type="project" value="InterPro"/>
</dbReference>
<keyword evidence="2" id="KW-0732">Signal</keyword>